<accession>A0ABV8KXT0</accession>
<dbReference type="EMBL" id="JBHSBN010000093">
    <property type="protein sequence ID" value="MFC4110918.1"/>
    <property type="molecule type" value="Genomic_DNA"/>
</dbReference>
<proteinExistence type="predicted"/>
<name>A0ABV8KXT0_9ACTN</name>
<organism evidence="1 2">
    <name type="scientific">Micromonospora zhanjiangensis</name>
    <dbReference type="NCBI Taxonomy" id="1522057"/>
    <lineage>
        <taxon>Bacteria</taxon>
        <taxon>Bacillati</taxon>
        <taxon>Actinomycetota</taxon>
        <taxon>Actinomycetes</taxon>
        <taxon>Micromonosporales</taxon>
        <taxon>Micromonosporaceae</taxon>
        <taxon>Micromonospora</taxon>
    </lineage>
</organism>
<evidence type="ECO:0008006" key="3">
    <source>
        <dbReference type="Google" id="ProtNLM"/>
    </source>
</evidence>
<evidence type="ECO:0000313" key="2">
    <source>
        <dbReference type="Proteomes" id="UP001595868"/>
    </source>
</evidence>
<dbReference type="Proteomes" id="UP001595868">
    <property type="component" value="Unassembled WGS sequence"/>
</dbReference>
<comment type="caution">
    <text evidence="1">The sequence shown here is derived from an EMBL/GenBank/DDBJ whole genome shotgun (WGS) entry which is preliminary data.</text>
</comment>
<reference evidence="2" key="1">
    <citation type="journal article" date="2019" name="Int. J. Syst. Evol. Microbiol.">
        <title>The Global Catalogue of Microorganisms (GCM) 10K type strain sequencing project: providing services to taxonomists for standard genome sequencing and annotation.</title>
        <authorList>
            <consortium name="The Broad Institute Genomics Platform"/>
            <consortium name="The Broad Institute Genome Sequencing Center for Infectious Disease"/>
            <person name="Wu L."/>
            <person name="Ma J."/>
        </authorList>
    </citation>
    <scope>NUCLEOTIDE SEQUENCE [LARGE SCALE GENOMIC DNA]</scope>
    <source>
        <strain evidence="2">2902at01</strain>
    </source>
</reference>
<gene>
    <name evidence="1" type="ORF">ACFOX0_34070</name>
</gene>
<evidence type="ECO:0000313" key="1">
    <source>
        <dbReference type="EMBL" id="MFC4110918.1"/>
    </source>
</evidence>
<sequence>MSSYGPAPKLGNLAWAPLPTVDAVEIFDRFNGVPTLGVVRAEGDSCLFWRVISDDDKISAWLYVPLTDEDERYLSADDDNEVLDTIVFGSRTSRYTTIGIATSNRLVFEREWQLPRDLSPDEVAGTFLEFALEAMTVALEQDPPLPPSRRQIVQNASDAVRHMAPV</sequence>
<keyword evidence="2" id="KW-1185">Reference proteome</keyword>
<dbReference type="RefSeq" id="WP_377553786.1">
    <property type="nucleotide sequence ID" value="NZ_JBHSBN010000093.1"/>
</dbReference>
<protein>
    <recommendedName>
        <fullName evidence="3">Sensory transduction regulator</fullName>
    </recommendedName>
</protein>